<name>A0A087UBT9_STEMI</name>
<dbReference type="AlphaFoldDB" id="A0A087UBT9"/>
<protein>
    <submittedName>
        <fullName evidence="1">Uncharacterized protein</fullName>
    </submittedName>
</protein>
<accession>A0A087UBT9</accession>
<keyword evidence="2" id="KW-1185">Reference proteome</keyword>
<reference evidence="1 2" key="1">
    <citation type="submission" date="2013-11" db="EMBL/GenBank/DDBJ databases">
        <title>Genome sequencing of Stegodyphus mimosarum.</title>
        <authorList>
            <person name="Bechsgaard J."/>
        </authorList>
    </citation>
    <scope>NUCLEOTIDE SEQUENCE [LARGE SCALE GENOMIC DNA]</scope>
</reference>
<gene>
    <name evidence="1" type="ORF">X975_05025</name>
</gene>
<proteinExistence type="predicted"/>
<evidence type="ECO:0000313" key="2">
    <source>
        <dbReference type="Proteomes" id="UP000054359"/>
    </source>
</evidence>
<sequence length="41" mass="4761">MGDEMDPQPQCVVCGELLFNQRIKPSFFKRHPESKHAQFKG</sequence>
<feature type="non-terminal residue" evidence="1">
    <location>
        <position position="41"/>
    </location>
</feature>
<dbReference type="OrthoDB" id="1101576at2759"/>
<evidence type="ECO:0000313" key="1">
    <source>
        <dbReference type="EMBL" id="KFM74828.1"/>
    </source>
</evidence>
<dbReference type="EMBL" id="KK119124">
    <property type="protein sequence ID" value="KFM74828.1"/>
    <property type="molecule type" value="Genomic_DNA"/>
</dbReference>
<dbReference type="Proteomes" id="UP000054359">
    <property type="component" value="Unassembled WGS sequence"/>
</dbReference>
<organism evidence="1 2">
    <name type="scientific">Stegodyphus mimosarum</name>
    <name type="common">African social velvet spider</name>
    <dbReference type="NCBI Taxonomy" id="407821"/>
    <lineage>
        <taxon>Eukaryota</taxon>
        <taxon>Metazoa</taxon>
        <taxon>Ecdysozoa</taxon>
        <taxon>Arthropoda</taxon>
        <taxon>Chelicerata</taxon>
        <taxon>Arachnida</taxon>
        <taxon>Araneae</taxon>
        <taxon>Araneomorphae</taxon>
        <taxon>Entelegynae</taxon>
        <taxon>Eresoidea</taxon>
        <taxon>Eresidae</taxon>
        <taxon>Stegodyphus</taxon>
    </lineage>
</organism>